<evidence type="ECO:0000313" key="1">
    <source>
        <dbReference type="EMBL" id="QRQ95419.1"/>
    </source>
</evidence>
<dbReference type="EMBL" id="CP069812">
    <property type="protein sequence ID" value="QRQ95419.1"/>
    <property type="molecule type" value="Genomic_DNA"/>
</dbReference>
<reference evidence="1 3" key="2">
    <citation type="submission" date="2021-02" db="EMBL/GenBank/DDBJ databases">
        <title>Complete Genome Sequence of Cupriavidus oxalaticus Strain Ox1, a Soil Oxalate-Degrading Species.</title>
        <authorList>
            <person name="Palmieri F."/>
            <person name="Udriet P."/>
            <person name="Deuasquier M."/>
            <person name="Beaudoing E."/>
            <person name="Johnson S.L."/>
            <person name="Davenport K.W."/>
            <person name="Chain P.S."/>
            <person name="Bindschedler S."/>
            <person name="Junier P."/>
        </authorList>
    </citation>
    <scope>NUCLEOTIDE SEQUENCE [LARGE SCALE GENOMIC DNA]</scope>
    <source>
        <strain evidence="1 3">Ox1</strain>
    </source>
</reference>
<evidence type="ECO:0000313" key="3">
    <source>
        <dbReference type="Proteomes" id="UP000623307"/>
    </source>
</evidence>
<reference evidence="2" key="1">
    <citation type="submission" date="2018-01" db="EMBL/GenBank/DDBJ databases">
        <authorList>
            <person name="Clerissi C."/>
        </authorList>
    </citation>
    <scope>NUCLEOTIDE SEQUENCE</scope>
    <source>
        <strain evidence="2">Cupriavidus oxalaticus LMG 2235</strain>
    </source>
</reference>
<gene>
    <name evidence="2" type="ORF">CO2235_90264</name>
    <name evidence="1" type="ORF">JTE92_18365</name>
</gene>
<dbReference type="RefSeq" id="WP_063238565.1">
    <property type="nucleotide sequence ID" value="NZ_CP069810.1"/>
</dbReference>
<dbReference type="Pfam" id="PF03864">
    <property type="entry name" value="Phage_cap_E"/>
    <property type="match status" value="1"/>
</dbReference>
<dbReference type="Proteomes" id="UP000623307">
    <property type="component" value="Chromosome 2"/>
</dbReference>
<dbReference type="AlphaFoldDB" id="A0A375GDC4"/>
<sequence length="332" mass="36261">MPHLDIFNNDAFSVASLTKAINDVPHQPTRIGELGLFTEESITTTALSIEKQGTTLSLVPAAQRGAPGKPVTNDKRQLVSINTVHLPQRGAVVADEVQNLRAFGSETELEAVQTLVNKKLAKMRRNIDVTMEYQRIGAIKGQVLDADGTTVLLDLWSTFGVSQQSFPMVLGTDSTKVRLKAVAAKRLVEDALGGLMYRGLRALCSAAFFDALVGHPAVERAYDRWMNGEFLRTDKRAGFEFAGITWEEYRGNVGGNDFIEDGDAHLVPEGVPDLFVTNFAPADYMETVNTNGLPYYAKQEAMGFNKGVELEAQSNPISICTRPRAVVKLTVA</sequence>
<keyword evidence="3" id="KW-1185">Reference proteome</keyword>
<protein>
    <submittedName>
        <fullName evidence="1">Major capsid protein</fullName>
    </submittedName>
</protein>
<name>A0A375GDC4_9BURK</name>
<accession>A0A375GDC4</accession>
<dbReference type="GeneID" id="303491519"/>
<evidence type="ECO:0000313" key="2">
    <source>
        <dbReference type="EMBL" id="SPC17390.1"/>
    </source>
</evidence>
<proteinExistence type="predicted"/>
<dbReference type="Proteomes" id="UP000256862">
    <property type="component" value="Chromosome CO2235"/>
</dbReference>
<dbReference type="EMBL" id="OGUS01000131">
    <property type="protein sequence ID" value="SPC17390.1"/>
    <property type="molecule type" value="Genomic_DNA"/>
</dbReference>
<dbReference type="OrthoDB" id="6388191at2"/>
<dbReference type="InterPro" id="IPR005564">
    <property type="entry name" value="Major_capsid_GpE"/>
</dbReference>
<organism evidence="2">
    <name type="scientific">Cupriavidus oxalaticus</name>
    <dbReference type="NCBI Taxonomy" id="96344"/>
    <lineage>
        <taxon>Bacteria</taxon>
        <taxon>Pseudomonadati</taxon>
        <taxon>Pseudomonadota</taxon>
        <taxon>Betaproteobacteria</taxon>
        <taxon>Burkholderiales</taxon>
        <taxon>Burkholderiaceae</taxon>
        <taxon>Cupriavidus</taxon>
    </lineage>
</organism>